<feature type="signal peptide" evidence="22">
    <location>
        <begin position="1"/>
        <end position="21"/>
    </location>
</feature>
<feature type="repeat" description="Solcar" evidence="20">
    <location>
        <begin position="34"/>
        <end position="123"/>
    </location>
</feature>
<evidence type="ECO:0000256" key="15">
    <source>
        <dbReference type="ARBA" id="ARBA00048003"/>
    </source>
</evidence>
<feature type="chain" id="PRO_5006879331" description="Mitochondrial 2-oxodicarboxylate carrier" evidence="22">
    <location>
        <begin position="22"/>
        <end position="323"/>
    </location>
</feature>
<dbReference type="SUPFAM" id="SSF103506">
    <property type="entry name" value="Mitochondrial carrier"/>
    <property type="match status" value="1"/>
</dbReference>
<feature type="repeat" description="Solcar" evidence="20">
    <location>
        <begin position="131"/>
        <end position="220"/>
    </location>
</feature>
<evidence type="ECO:0000256" key="2">
    <source>
        <dbReference type="ARBA" id="ARBA00006375"/>
    </source>
</evidence>
<evidence type="ECO:0000313" key="23">
    <source>
        <dbReference type="EMBL" id="KRZ12506.1"/>
    </source>
</evidence>
<dbReference type="Pfam" id="PF00153">
    <property type="entry name" value="Mito_carr"/>
    <property type="match status" value="3"/>
</dbReference>
<evidence type="ECO:0000256" key="21">
    <source>
        <dbReference type="RuleBase" id="RU000488"/>
    </source>
</evidence>
<comment type="catalytic activity">
    <reaction evidence="16">
        <text>L-2-aminoadipate(in) + 2-oxoglutarate(out) = L-2-aminoadipate(out) + 2-oxoglutarate(in)</text>
        <dbReference type="Rhea" id="RHEA:71747"/>
        <dbReference type="ChEBI" id="CHEBI:16810"/>
        <dbReference type="ChEBI" id="CHEBI:58672"/>
    </reaction>
</comment>
<comment type="similarity">
    <text evidence="2 21">Belongs to the mitochondrial carrier (TC 2.A.29) family.</text>
</comment>
<comment type="catalytic activity">
    <reaction evidence="15">
        <text>citrate(in) + 2-oxoglutarate(out) = citrate(out) + 2-oxoglutarate(in)</text>
        <dbReference type="Rhea" id="RHEA:71763"/>
        <dbReference type="ChEBI" id="CHEBI:16810"/>
        <dbReference type="ChEBI" id="CHEBI:16947"/>
    </reaction>
</comment>
<evidence type="ECO:0000313" key="24">
    <source>
        <dbReference type="Proteomes" id="UP000055024"/>
    </source>
</evidence>
<feature type="repeat" description="Solcar" evidence="20">
    <location>
        <begin position="230"/>
        <end position="317"/>
    </location>
</feature>
<dbReference type="InterPro" id="IPR023395">
    <property type="entry name" value="MCP_dom_sf"/>
</dbReference>
<keyword evidence="5" id="KW-0677">Repeat</keyword>
<protein>
    <recommendedName>
        <fullName evidence="11">Mitochondrial 2-oxodicarboxylate carrier</fullName>
    </recommendedName>
    <alternativeName>
        <fullName evidence="12">Solute carrier family 25 member 21</fullName>
    </alternativeName>
</protein>
<evidence type="ECO:0000256" key="12">
    <source>
        <dbReference type="ARBA" id="ARBA00041874"/>
    </source>
</evidence>
<evidence type="ECO:0000256" key="9">
    <source>
        <dbReference type="ARBA" id="ARBA00023136"/>
    </source>
</evidence>
<evidence type="ECO:0000256" key="5">
    <source>
        <dbReference type="ARBA" id="ARBA00022737"/>
    </source>
</evidence>
<dbReference type="PANTHER" id="PTHR46356:SF1">
    <property type="entry name" value="MITOCHONDRIAL 2-OXODICARBOXYLATE CARRIER"/>
    <property type="match status" value="1"/>
</dbReference>
<dbReference type="STRING" id="268475.A0A0V1HPL4"/>
<keyword evidence="6" id="KW-0999">Mitochondrion inner membrane</keyword>
<evidence type="ECO:0000256" key="13">
    <source>
        <dbReference type="ARBA" id="ARBA00046087"/>
    </source>
</evidence>
<dbReference type="PANTHER" id="PTHR46356">
    <property type="entry name" value="MITOCHONDRIAL 2-OXODICARBOXYLATE CARRIER"/>
    <property type="match status" value="1"/>
</dbReference>
<dbReference type="Gene3D" id="1.50.40.10">
    <property type="entry name" value="Mitochondrial carrier domain"/>
    <property type="match status" value="1"/>
</dbReference>
<comment type="catalytic activity">
    <reaction evidence="17">
        <text>2-oxoheptanedioate(in) + 2-oxoglutarate(out) = 2-oxoheptanedioate(out) + 2-oxoglutarate(in)</text>
        <dbReference type="Rhea" id="RHEA:71755"/>
        <dbReference type="ChEBI" id="CHEBI:16810"/>
        <dbReference type="ChEBI" id="CHEBI:72701"/>
    </reaction>
</comment>
<accession>A0A0V1HPL4</accession>
<evidence type="ECO:0000256" key="6">
    <source>
        <dbReference type="ARBA" id="ARBA00022792"/>
    </source>
</evidence>
<organism evidence="23 24">
    <name type="scientific">Trichinella zimbabwensis</name>
    <dbReference type="NCBI Taxonomy" id="268475"/>
    <lineage>
        <taxon>Eukaryota</taxon>
        <taxon>Metazoa</taxon>
        <taxon>Ecdysozoa</taxon>
        <taxon>Nematoda</taxon>
        <taxon>Enoplea</taxon>
        <taxon>Dorylaimia</taxon>
        <taxon>Trichinellida</taxon>
        <taxon>Trichinellidae</taxon>
        <taxon>Trichinella</taxon>
    </lineage>
</organism>
<keyword evidence="3 21" id="KW-0813">Transport</keyword>
<dbReference type="InterPro" id="IPR018108">
    <property type="entry name" value="MCP_transmembrane"/>
</dbReference>
<comment type="subcellular location">
    <subcellularLocation>
        <location evidence="1">Mitochondrion inner membrane</location>
        <topology evidence="1">Multi-pass membrane protein</topology>
    </subcellularLocation>
</comment>
<dbReference type="EMBL" id="JYDP01000040">
    <property type="protein sequence ID" value="KRZ12506.1"/>
    <property type="molecule type" value="Genomic_DNA"/>
</dbReference>
<reference evidence="23 24" key="1">
    <citation type="submission" date="2015-01" db="EMBL/GenBank/DDBJ databases">
        <title>Evolution of Trichinella species and genotypes.</title>
        <authorList>
            <person name="Korhonen P.K."/>
            <person name="Edoardo P."/>
            <person name="Giuseppe L.R."/>
            <person name="Gasser R.B."/>
        </authorList>
    </citation>
    <scope>NUCLEOTIDE SEQUENCE [LARGE SCALE GENOMIC DNA]</scope>
    <source>
        <strain evidence="23">ISS1029</strain>
    </source>
</reference>
<dbReference type="PROSITE" id="PS50920">
    <property type="entry name" value="SOLCAR"/>
    <property type="match status" value="3"/>
</dbReference>
<keyword evidence="4 20" id="KW-0812">Transmembrane</keyword>
<proteinExistence type="inferred from homology"/>
<comment type="catalytic activity">
    <reaction evidence="18">
        <text>glutarate(in) + 2-oxoglutarate(out) = glutarate(out) + 2-oxoglutarate(in)</text>
        <dbReference type="Rhea" id="RHEA:71751"/>
        <dbReference type="ChEBI" id="CHEBI:16810"/>
        <dbReference type="ChEBI" id="CHEBI:30921"/>
    </reaction>
</comment>
<dbReference type="OrthoDB" id="434783at2759"/>
<evidence type="ECO:0000256" key="7">
    <source>
        <dbReference type="ARBA" id="ARBA00022989"/>
    </source>
</evidence>
<name>A0A0V1HPL4_9BILA</name>
<gene>
    <name evidence="23" type="primary">Slc25a21</name>
    <name evidence="23" type="ORF">T11_2992</name>
</gene>
<evidence type="ECO:0000256" key="3">
    <source>
        <dbReference type="ARBA" id="ARBA00022448"/>
    </source>
</evidence>
<keyword evidence="7" id="KW-1133">Transmembrane helix</keyword>
<sequence length="323" mass="36103">MTIKFCFTVGILLKRTFIVLCHLQRTFLRMGKIKDGVFQIAAGGSAGFLEVCLMQPLDLVKTRFQVQSSVADQTRYKSLVDCFLRIYRQEGGLAFYKGILPPIIAETPKRAVKFFTFEQYRSIFAECKSINPACGYSLAGLLCGVTEAMVVNPFEAVKVRLQVDRQASVLEQSTFAMARQLIKQGGLGTNGINRGLSATMWRNGIWNMVYFGFYHSTKSYVASSDSELKHNLPIRIALSFTAGCLACIANTPFDVAKSRIQASIQTRAKYRSCLQSIAVIYREEGLLALYRGLLPKIMRLGPGGAILMIAYEHIFEFLKSNFD</sequence>
<evidence type="ECO:0000256" key="14">
    <source>
        <dbReference type="ARBA" id="ARBA00047537"/>
    </source>
</evidence>
<keyword evidence="24" id="KW-1185">Reference proteome</keyword>
<evidence type="ECO:0000256" key="4">
    <source>
        <dbReference type="ARBA" id="ARBA00022692"/>
    </source>
</evidence>
<evidence type="ECO:0000256" key="1">
    <source>
        <dbReference type="ARBA" id="ARBA00004448"/>
    </source>
</evidence>
<evidence type="ECO:0000256" key="20">
    <source>
        <dbReference type="PROSITE-ProRule" id="PRU00282"/>
    </source>
</evidence>
<evidence type="ECO:0000256" key="17">
    <source>
        <dbReference type="ARBA" id="ARBA00048581"/>
    </source>
</evidence>
<evidence type="ECO:0000256" key="8">
    <source>
        <dbReference type="ARBA" id="ARBA00023128"/>
    </source>
</evidence>
<dbReference type="AlphaFoldDB" id="A0A0V1HPL4"/>
<comment type="caution">
    <text evidence="23">The sequence shown here is derived from an EMBL/GenBank/DDBJ whole genome shotgun (WGS) entry which is preliminary data.</text>
</comment>
<evidence type="ECO:0000256" key="22">
    <source>
        <dbReference type="SAM" id="SignalP"/>
    </source>
</evidence>
<dbReference type="InterPro" id="IPR051752">
    <property type="entry name" value="Mito_2-oxodicarb_carrier"/>
</dbReference>
<keyword evidence="8" id="KW-0496">Mitochondrion</keyword>
<dbReference type="GO" id="GO:0005743">
    <property type="term" value="C:mitochondrial inner membrane"/>
    <property type="evidence" value="ECO:0007669"/>
    <property type="project" value="UniProtKB-SubCell"/>
</dbReference>
<comment type="catalytic activity">
    <reaction evidence="14">
        <text>heptanedioate(in) + 2-oxoglutarate(out) = heptanedioate(out) + 2-oxoglutarate(in)</text>
        <dbReference type="Rhea" id="RHEA:71759"/>
        <dbReference type="ChEBI" id="CHEBI:16810"/>
        <dbReference type="ChEBI" id="CHEBI:36165"/>
    </reaction>
</comment>
<comment type="function">
    <text evidence="13">Transports dicarboxylates across the inner membranes of mitochondria by a counter-exchange mechanism. Can transport 2-oxoadipate (2-oxohexanedioate), 2-oxoglutarate, adipate (hexanedioate), glutarate, and to a lesser extent, pimelate (heptanedioate), 2-oxopimelate (2-oxoheptanedioate), 2-aminoadipate (2-aminohexanedioate), oxaloacetate, and citrate. Plays a central role in catabolism of lysine, hydroxylysine, and tryptophan, by transporting common metabolite intermediates (such as 2-oxoadipate) into the mitochondria, where it is converted into acetyl-CoA and can enter the citric acid (TCA) cycle.</text>
</comment>
<evidence type="ECO:0000256" key="18">
    <source>
        <dbReference type="ARBA" id="ARBA00048920"/>
    </source>
</evidence>
<evidence type="ECO:0000256" key="10">
    <source>
        <dbReference type="ARBA" id="ARBA00036018"/>
    </source>
</evidence>
<evidence type="ECO:0000256" key="19">
    <source>
        <dbReference type="ARBA" id="ARBA00048998"/>
    </source>
</evidence>
<comment type="catalytic activity">
    <reaction evidence="10">
        <text>2-oxoadipate(in) + 2-oxoglutarate(out) = 2-oxoadipate(out) + 2-oxoglutarate(in)</text>
        <dbReference type="Rhea" id="RHEA:71739"/>
        <dbReference type="ChEBI" id="CHEBI:16810"/>
        <dbReference type="ChEBI" id="CHEBI:57499"/>
    </reaction>
</comment>
<comment type="catalytic activity">
    <reaction evidence="19">
        <text>hexanedioate(in) + 2-oxoglutarate(out) = hexanedioate(out) + 2-oxoglutarate(in)</text>
        <dbReference type="Rhea" id="RHEA:71743"/>
        <dbReference type="ChEBI" id="CHEBI:16810"/>
        <dbReference type="ChEBI" id="CHEBI:17128"/>
    </reaction>
</comment>
<keyword evidence="22" id="KW-0732">Signal</keyword>
<dbReference type="Proteomes" id="UP000055024">
    <property type="component" value="Unassembled WGS sequence"/>
</dbReference>
<evidence type="ECO:0000256" key="16">
    <source>
        <dbReference type="ARBA" id="ARBA00048303"/>
    </source>
</evidence>
<keyword evidence="9 20" id="KW-0472">Membrane</keyword>
<evidence type="ECO:0000256" key="11">
    <source>
        <dbReference type="ARBA" id="ARBA00039747"/>
    </source>
</evidence>